<dbReference type="InterPro" id="IPR029063">
    <property type="entry name" value="SAM-dependent_MTases_sf"/>
</dbReference>
<dbReference type="GO" id="GO:0008168">
    <property type="term" value="F:methyltransferase activity"/>
    <property type="evidence" value="ECO:0007669"/>
    <property type="project" value="UniProtKB-KW"/>
</dbReference>
<keyword evidence="1" id="KW-0489">Methyltransferase</keyword>
<protein>
    <submittedName>
        <fullName evidence="1">DNA adenine methylase</fullName>
    </submittedName>
</protein>
<evidence type="ECO:0000313" key="2">
    <source>
        <dbReference type="Proteomes" id="UP000315344"/>
    </source>
</evidence>
<dbReference type="SUPFAM" id="SSF53335">
    <property type="entry name" value="S-adenosyl-L-methionine-dependent methyltransferases"/>
    <property type="match status" value="1"/>
</dbReference>
<keyword evidence="1" id="KW-0808">Transferase</keyword>
<sequence length="221" mass="24648">MGAKSGQGSYQAVIANMPPHDTYIETHLGSGIIMHRKPPSARSIGLEIDPETFAKFGAIEGVETYNVDCLSFLRTFDFASAGRVLIYADPPYVEATRAQRGGKRYRFDYTDADHEALIAALGSLPASVMISGYPSDLYAKLLPSPAWRSLSYQVKTRGGPRTEMLWMNYTANAAHWADHAGVDFIDRQRIKRKAARWQRNYRELPAGERMAILAAILEPEH</sequence>
<dbReference type="EMBL" id="VAFL01000022">
    <property type="protein sequence ID" value="TKW64687.1"/>
    <property type="molecule type" value="Genomic_DNA"/>
</dbReference>
<accession>A0A533I2E8</accession>
<evidence type="ECO:0000313" key="1">
    <source>
        <dbReference type="EMBL" id="TKW64687.1"/>
    </source>
</evidence>
<proteinExistence type="predicted"/>
<organism evidence="1 2">
    <name type="scientific">Paracoccus denitrificans</name>
    <dbReference type="NCBI Taxonomy" id="266"/>
    <lineage>
        <taxon>Bacteria</taxon>
        <taxon>Pseudomonadati</taxon>
        <taxon>Pseudomonadota</taxon>
        <taxon>Alphaproteobacteria</taxon>
        <taxon>Rhodobacterales</taxon>
        <taxon>Paracoccaceae</taxon>
        <taxon>Paracoccus</taxon>
    </lineage>
</organism>
<comment type="caution">
    <text evidence="1">The sequence shown here is derived from an EMBL/GenBank/DDBJ whole genome shotgun (WGS) entry which is preliminary data.</text>
</comment>
<dbReference type="AlphaFoldDB" id="A0A533I2E8"/>
<dbReference type="Proteomes" id="UP000315344">
    <property type="component" value="Unassembled WGS sequence"/>
</dbReference>
<name>A0A533I2E8_PARDE</name>
<gene>
    <name evidence="1" type="ORF">DI616_18150</name>
</gene>
<dbReference type="Gene3D" id="3.40.50.150">
    <property type="entry name" value="Vaccinia Virus protein VP39"/>
    <property type="match status" value="1"/>
</dbReference>
<reference evidence="1 2" key="1">
    <citation type="journal article" date="2017" name="Nat. Commun.">
        <title>In situ click chemistry generation of cyclooxygenase-2 inhibitors.</title>
        <authorList>
            <person name="Bhardwaj A."/>
            <person name="Kaur J."/>
            <person name="Wuest M."/>
            <person name="Wuest F."/>
        </authorList>
    </citation>
    <scope>NUCLEOTIDE SEQUENCE [LARGE SCALE GENOMIC DNA]</scope>
    <source>
        <strain evidence="1">S2_012_000_R3_94</strain>
    </source>
</reference>
<dbReference type="GO" id="GO:0032259">
    <property type="term" value="P:methylation"/>
    <property type="evidence" value="ECO:0007669"/>
    <property type="project" value="UniProtKB-KW"/>
</dbReference>